<dbReference type="InterPro" id="IPR000014">
    <property type="entry name" value="PAS"/>
</dbReference>
<dbReference type="InterPro" id="IPR036388">
    <property type="entry name" value="WH-like_DNA-bd_sf"/>
</dbReference>
<comment type="subcellular location">
    <subcellularLocation>
        <location evidence="2">Cell membrane</location>
        <topology evidence="2">Multi-pass membrane protein</topology>
    </subcellularLocation>
</comment>
<dbReference type="PROSITE" id="PS50109">
    <property type="entry name" value="HIS_KIN"/>
    <property type="match status" value="1"/>
</dbReference>
<dbReference type="Gene3D" id="1.10.10.10">
    <property type="entry name" value="Winged helix-like DNA-binding domain superfamily/Winged helix DNA-binding domain"/>
    <property type="match status" value="1"/>
</dbReference>
<keyword evidence="7" id="KW-0808">Transferase</keyword>
<dbReference type="Pfam" id="PF14501">
    <property type="entry name" value="HATPase_c_5"/>
    <property type="match status" value="1"/>
</dbReference>
<dbReference type="Pfam" id="PF20714">
    <property type="entry name" value="HTH_64"/>
    <property type="match status" value="1"/>
</dbReference>
<dbReference type="SMART" id="SM00448">
    <property type="entry name" value="REC"/>
    <property type="match status" value="1"/>
</dbReference>
<dbReference type="Gene3D" id="3.30.450.20">
    <property type="entry name" value="PAS domain"/>
    <property type="match status" value="2"/>
</dbReference>
<dbReference type="InterPro" id="IPR051271">
    <property type="entry name" value="2C-system_Tx_regulators"/>
</dbReference>
<dbReference type="CDD" id="cd00130">
    <property type="entry name" value="PAS"/>
    <property type="match status" value="1"/>
</dbReference>
<dbReference type="InterPro" id="IPR005467">
    <property type="entry name" value="His_kinase_dom"/>
</dbReference>
<evidence type="ECO:0000256" key="1">
    <source>
        <dbReference type="ARBA" id="ARBA00000085"/>
    </source>
</evidence>
<evidence type="ECO:0000313" key="21">
    <source>
        <dbReference type="Proteomes" id="UP000596739"/>
    </source>
</evidence>
<reference evidence="21" key="1">
    <citation type="submission" date="2021-01" db="EMBL/GenBank/DDBJ databases">
        <title>Genome public.</title>
        <authorList>
            <person name="Liu C."/>
            <person name="Sun Q."/>
        </authorList>
    </citation>
    <scope>NUCLEOTIDE SEQUENCE [LARGE SCALE GENOMIC DNA]</scope>
    <source>
        <strain evidence="21">YIM B02505</strain>
    </source>
</reference>
<feature type="transmembrane region" description="Helical" evidence="17">
    <location>
        <begin position="12"/>
        <end position="34"/>
    </location>
</feature>
<dbReference type="SUPFAM" id="SSF46785">
    <property type="entry name" value="Winged helix' DNA-binding domain"/>
    <property type="match status" value="1"/>
</dbReference>
<keyword evidence="21" id="KW-1185">Reference proteome</keyword>
<keyword evidence="14 17" id="KW-0472">Membrane</keyword>
<dbReference type="Pfam" id="PF17203">
    <property type="entry name" value="sCache_3_2"/>
    <property type="match status" value="1"/>
</dbReference>
<dbReference type="Pfam" id="PF13426">
    <property type="entry name" value="PAS_9"/>
    <property type="match status" value="1"/>
</dbReference>
<dbReference type="SMART" id="SM00387">
    <property type="entry name" value="HATPase_c"/>
    <property type="match status" value="1"/>
</dbReference>
<dbReference type="InterPro" id="IPR036390">
    <property type="entry name" value="WH_DNA-bd_sf"/>
</dbReference>
<keyword evidence="5" id="KW-1003">Cell membrane</keyword>
<dbReference type="Pfam" id="PF14689">
    <property type="entry name" value="SPOB_a"/>
    <property type="match status" value="1"/>
</dbReference>
<dbReference type="PANTHER" id="PTHR45526">
    <property type="entry name" value="TRANSCRIPTIONAL REGULATORY PROTEIN DPIA"/>
    <property type="match status" value="1"/>
</dbReference>
<evidence type="ECO:0000256" key="9">
    <source>
        <dbReference type="ARBA" id="ARBA00022741"/>
    </source>
</evidence>
<dbReference type="Pfam" id="PF00072">
    <property type="entry name" value="Response_reg"/>
    <property type="match status" value="1"/>
</dbReference>
<evidence type="ECO:0000256" key="8">
    <source>
        <dbReference type="ARBA" id="ARBA00022692"/>
    </source>
</evidence>
<evidence type="ECO:0000256" key="17">
    <source>
        <dbReference type="SAM" id="Phobius"/>
    </source>
</evidence>
<dbReference type="InterPro" id="IPR032834">
    <property type="entry name" value="NatK-like_C"/>
</dbReference>
<dbReference type="InterPro" id="IPR036890">
    <property type="entry name" value="HATPase_C_sf"/>
</dbReference>
<sequence>MKKTIKLQTKITLLVITVVSISISIIIFFVASWMTGNIESKARTNIMNVAEMVAHSTEIIDSLKVKDPNRKIGSYVNTQLKNLDQIEYIIVADMDGIRYSHPSADMIGKKFVGGDEYRVAHMGETYISEATGTLGKALRAFAPIYDPVTNEEIGFVSVGTLTHSIEAAKHTAILYIMLITLGGLTAGVIGAFLLANSIKKTLLGLEPEEISRLYNEKMGILDAIHEGLVAVDQIGRITLINDSALNILHFENKLSRDELIGRNIEEVIPNTRLINVLEKGEAEFEDEQRINNTVIMTNRIPIIDKGKTVGVIASFRDKTEVTKMAEELTGVKRMAWSLRAQNHEFMNRLHTISGLIQLEEYEEALQFISDIAKLRSNISNILTENIKNTSLSALLLSKYNKAEECRVKLKIDEASKLTRLPQHMTSEEMVSIIGNLIENSLDEVKNDGTGLIYVKIVEQEELLSIGIKDNGGGIPEEYKDRIYEQGFSTKDGQRGHGMYIVKKIIEQYNGIISFYIDDGTAWNITIPMVREINSKFLKRVEGFNLYKAVSNLGDAKKFISLKKPDLILLDVYLPKENGMDFLKWIRSEEIDIDVILITADKSIERIQDAFRYGVVDYLIKPFGFDRFKEALFQFKNRYYKFKKSSEIEQTDLDKLISSQNLSQSEEEFAKGLNKYTYRAIWEEIEKRSYEDVTAEDLAEKLGIARVTVRRYVEYMEKEGKVEKLIEYGKVGRPQYKYRKI</sequence>
<evidence type="ECO:0000256" key="12">
    <source>
        <dbReference type="ARBA" id="ARBA00022989"/>
    </source>
</evidence>
<dbReference type="SUPFAM" id="SSF52172">
    <property type="entry name" value="CheY-like"/>
    <property type="match status" value="1"/>
</dbReference>
<evidence type="ECO:0000313" key="20">
    <source>
        <dbReference type="EMBL" id="MBK1809770.1"/>
    </source>
</evidence>
<keyword evidence="9" id="KW-0547">Nucleotide-binding</keyword>
<evidence type="ECO:0000256" key="14">
    <source>
        <dbReference type="ARBA" id="ARBA00023136"/>
    </source>
</evidence>
<dbReference type="Proteomes" id="UP000596739">
    <property type="component" value="Unassembled WGS sequence"/>
</dbReference>
<proteinExistence type="predicted"/>
<organism evidence="20 21">
    <name type="scientific">Clostridium yunnanense</name>
    <dbReference type="NCBI Taxonomy" id="2800325"/>
    <lineage>
        <taxon>Bacteria</taxon>
        <taxon>Bacillati</taxon>
        <taxon>Bacillota</taxon>
        <taxon>Clostridia</taxon>
        <taxon>Eubacteriales</taxon>
        <taxon>Clostridiaceae</taxon>
        <taxon>Clostridium</taxon>
    </lineage>
</organism>
<keyword evidence="13" id="KW-0902">Two-component regulatory system</keyword>
<feature type="domain" description="Response regulatory" evidence="19">
    <location>
        <begin position="519"/>
        <end position="635"/>
    </location>
</feature>
<dbReference type="InterPro" id="IPR004358">
    <property type="entry name" value="Sig_transdc_His_kin-like_C"/>
</dbReference>
<evidence type="ECO:0000256" key="10">
    <source>
        <dbReference type="ARBA" id="ARBA00022777"/>
    </source>
</evidence>
<dbReference type="SUPFAM" id="SSF103190">
    <property type="entry name" value="Sensory domain-like"/>
    <property type="match status" value="1"/>
</dbReference>
<keyword evidence="6 16" id="KW-0597">Phosphoprotein</keyword>
<protein>
    <recommendedName>
        <fullName evidence="4">Stage 0 sporulation protein A homolog</fullName>
        <ecNumber evidence="3">2.7.13.3</ecNumber>
    </recommendedName>
</protein>
<dbReference type="SUPFAM" id="SSF55890">
    <property type="entry name" value="Sporulation response regulatory protein Spo0B"/>
    <property type="match status" value="1"/>
</dbReference>
<evidence type="ECO:0000256" key="2">
    <source>
        <dbReference type="ARBA" id="ARBA00004651"/>
    </source>
</evidence>
<dbReference type="SUPFAM" id="SSF55874">
    <property type="entry name" value="ATPase domain of HSP90 chaperone/DNA topoisomerase II/histidine kinase"/>
    <property type="match status" value="1"/>
</dbReference>
<evidence type="ECO:0000256" key="16">
    <source>
        <dbReference type="PROSITE-ProRule" id="PRU00169"/>
    </source>
</evidence>
<dbReference type="InterPro" id="IPR011006">
    <property type="entry name" value="CheY-like_superfamily"/>
</dbReference>
<dbReference type="InterPro" id="IPR016120">
    <property type="entry name" value="Sig_transdc_His_kin_SpoOB"/>
</dbReference>
<dbReference type="InterPro" id="IPR003594">
    <property type="entry name" value="HATPase_dom"/>
</dbReference>
<dbReference type="SMART" id="SM00091">
    <property type="entry name" value="PAS"/>
    <property type="match status" value="1"/>
</dbReference>
<evidence type="ECO:0000256" key="4">
    <source>
        <dbReference type="ARBA" id="ARBA00018672"/>
    </source>
</evidence>
<dbReference type="InterPro" id="IPR039506">
    <property type="entry name" value="SPOB_a"/>
</dbReference>
<evidence type="ECO:0000256" key="15">
    <source>
        <dbReference type="ARBA" id="ARBA00024867"/>
    </source>
</evidence>
<feature type="transmembrane region" description="Helical" evidence="17">
    <location>
        <begin position="172"/>
        <end position="195"/>
    </location>
</feature>
<dbReference type="PANTHER" id="PTHR45526:SF1">
    <property type="entry name" value="TRANSCRIPTIONAL REGULATORY PROTEIN DCUR-RELATED"/>
    <property type="match status" value="1"/>
</dbReference>
<dbReference type="InterPro" id="IPR033463">
    <property type="entry name" value="sCache_3"/>
</dbReference>
<dbReference type="InterPro" id="IPR048714">
    <property type="entry name" value="DpiA-like_HTH"/>
</dbReference>
<dbReference type="InterPro" id="IPR035965">
    <property type="entry name" value="PAS-like_dom_sf"/>
</dbReference>
<dbReference type="CDD" id="cd18773">
    <property type="entry name" value="PDC1_HK_sensor"/>
    <property type="match status" value="1"/>
</dbReference>
<comment type="function">
    <text evidence="15">May play the central regulatory role in sporulation. It may be an element of the effector pathway responsible for the activation of sporulation genes in response to nutritional stress. Spo0A may act in concert with spo0H (a sigma factor) to control the expression of some genes that are critical to the sporulation process.</text>
</comment>
<evidence type="ECO:0000256" key="11">
    <source>
        <dbReference type="ARBA" id="ARBA00022840"/>
    </source>
</evidence>
<dbReference type="InterPro" id="IPR029151">
    <property type="entry name" value="Sensor-like_sf"/>
</dbReference>
<dbReference type="SUPFAM" id="SSF55785">
    <property type="entry name" value="PYP-like sensor domain (PAS domain)"/>
    <property type="match status" value="1"/>
</dbReference>
<dbReference type="Gene3D" id="1.10.287.130">
    <property type="match status" value="1"/>
</dbReference>
<keyword evidence="11" id="KW-0067">ATP-binding</keyword>
<name>A0ABS1EKA5_9CLOT</name>
<evidence type="ECO:0000259" key="19">
    <source>
        <dbReference type="PROSITE" id="PS50110"/>
    </source>
</evidence>
<dbReference type="EMBL" id="JAENHN010000010">
    <property type="protein sequence ID" value="MBK1809770.1"/>
    <property type="molecule type" value="Genomic_DNA"/>
</dbReference>
<evidence type="ECO:0000256" key="5">
    <source>
        <dbReference type="ARBA" id="ARBA00022475"/>
    </source>
</evidence>
<comment type="catalytic activity">
    <reaction evidence="1">
        <text>ATP + protein L-histidine = ADP + protein N-phospho-L-histidine.</text>
        <dbReference type="EC" id="2.7.13.3"/>
    </reaction>
</comment>
<dbReference type="Gene3D" id="3.30.565.10">
    <property type="entry name" value="Histidine kinase-like ATPase, C-terminal domain"/>
    <property type="match status" value="1"/>
</dbReference>
<evidence type="ECO:0000256" key="6">
    <source>
        <dbReference type="ARBA" id="ARBA00022553"/>
    </source>
</evidence>
<evidence type="ECO:0000256" key="13">
    <source>
        <dbReference type="ARBA" id="ARBA00023012"/>
    </source>
</evidence>
<feature type="domain" description="Histidine kinase" evidence="18">
    <location>
        <begin position="340"/>
        <end position="530"/>
    </location>
</feature>
<dbReference type="InterPro" id="IPR001789">
    <property type="entry name" value="Sig_transdc_resp-reg_receiver"/>
</dbReference>
<dbReference type="Gene3D" id="3.40.50.2300">
    <property type="match status" value="1"/>
</dbReference>
<gene>
    <name evidence="20" type="ORF">JHL18_03835</name>
</gene>
<comment type="caution">
    <text evidence="20">The sequence shown here is derived from an EMBL/GenBank/DDBJ whole genome shotgun (WGS) entry which is preliminary data.</text>
</comment>
<dbReference type="PRINTS" id="PR00344">
    <property type="entry name" value="BCTRLSENSOR"/>
</dbReference>
<evidence type="ECO:0000256" key="7">
    <source>
        <dbReference type="ARBA" id="ARBA00022679"/>
    </source>
</evidence>
<dbReference type="PROSITE" id="PS50110">
    <property type="entry name" value="RESPONSE_REGULATORY"/>
    <property type="match status" value="1"/>
</dbReference>
<keyword evidence="8 17" id="KW-0812">Transmembrane</keyword>
<evidence type="ECO:0000256" key="3">
    <source>
        <dbReference type="ARBA" id="ARBA00012438"/>
    </source>
</evidence>
<evidence type="ECO:0000259" key="18">
    <source>
        <dbReference type="PROSITE" id="PS50109"/>
    </source>
</evidence>
<keyword evidence="12 17" id="KW-1133">Transmembrane helix</keyword>
<dbReference type="EC" id="2.7.13.3" evidence="3"/>
<keyword evidence="10" id="KW-0418">Kinase</keyword>
<feature type="modified residue" description="4-aspartylphosphate" evidence="16">
    <location>
        <position position="570"/>
    </location>
</feature>
<accession>A0ABS1EKA5</accession>